<name>A0A9D4DCV1_DREPO</name>
<reference evidence="1" key="1">
    <citation type="journal article" date="2019" name="bioRxiv">
        <title>The Genome of the Zebra Mussel, Dreissena polymorpha: A Resource for Invasive Species Research.</title>
        <authorList>
            <person name="McCartney M.A."/>
            <person name="Auch B."/>
            <person name="Kono T."/>
            <person name="Mallez S."/>
            <person name="Zhang Y."/>
            <person name="Obille A."/>
            <person name="Becker A."/>
            <person name="Abrahante J.E."/>
            <person name="Garbe J."/>
            <person name="Badalamenti J.P."/>
            <person name="Herman A."/>
            <person name="Mangelson H."/>
            <person name="Liachko I."/>
            <person name="Sullivan S."/>
            <person name="Sone E.D."/>
            <person name="Koren S."/>
            <person name="Silverstein K.A.T."/>
            <person name="Beckman K.B."/>
            <person name="Gohl D.M."/>
        </authorList>
    </citation>
    <scope>NUCLEOTIDE SEQUENCE</scope>
    <source>
        <strain evidence="1">Duluth1</strain>
        <tissue evidence="1">Whole animal</tissue>
    </source>
</reference>
<comment type="caution">
    <text evidence="1">The sequence shown here is derived from an EMBL/GenBank/DDBJ whole genome shotgun (WGS) entry which is preliminary data.</text>
</comment>
<evidence type="ECO:0000313" key="2">
    <source>
        <dbReference type="Proteomes" id="UP000828390"/>
    </source>
</evidence>
<sequence length="103" mass="12043">MIPERNLMAASGLQDQQQSKWIADITEMMDEGPRDILRLPRIRQAVVASPEPKLWFSKIRMELEMLYLKGVHRHDKCRNENGVGDEIDAIQQDIFRRRGELVL</sequence>
<proteinExistence type="predicted"/>
<gene>
    <name evidence="1" type="ORF">DPMN_048696</name>
</gene>
<dbReference type="AlphaFoldDB" id="A0A9D4DCV1"/>
<organism evidence="1 2">
    <name type="scientific">Dreissena polymorpha</name>
    <name type="common">Zebra mussel</name>
    <name type="synonym">Mytilus polymorpha</name>
    <dbReference type="NCBI Taxonomy" id="45954"/>
    <lineage>
        <taxon>Eukaryota</taxon>
        <taxon>Metazoa</taxon>
        <taxon>Spiralia</taxon>
        <taxon>Lophotrochozoa</taxon>
        <taxon>Mollusca</taxon>
        <taxon>Bivalvia</taxon>
        <taxon>Autobranchia</taxon>
        <taxon>Heteroconchia</taxon>
        <taxon>Euheterodonta</taxon>
        <taxon>Imparidentia</taxon>
        <taxon>Neoheterodontei</taxon>
        <taxon>Myida</taxon>
        <taxon>Dreissenoidea</taxon>
        <taxon>Dreissenidae</taxon>
        <taxon>Dreissena</taxon>
    </lineage>
</organism>
<dbReference type="EMBL" id="JAIWYP010000011">
    <property type="protein sequence ID" value="KAH3741966.1"/>
    <property type="molecule type" value="Genomic_DNA"/>
</dbReference>
<dbReference type="Proteomes" id="UP000828390">
    <property type="component" value="Unassembled WGS sequence"/>
</dbReference>
<accession>A0A9D4DCV1</accession>
<evidence type="ECO:0000313" key="1">
    <source>
        <dbReference type="EMBL" id="KAH3741966.1"/>
    </source>
</evidence>
<keyword evidence="2" id="KW-1185">Reference proteome</keyword>
<protein>
    <submittedName>
        <fullName evidence="1">Uncharacterized protein</fullName>
    </submittedName>
</protein>
<reference evidence="1" key="2">
    <citation type="submission" date="2020-11" db="EMBL/GenBank/DDBJ databases">
        <authorList>
            <person name="McCartney M.A."/>
            <person name="Auch B."/>
            <person name="Kono T."/>
            <person name="Mallez S."/>
            <person name="Becker A."/>
            <person name="Gohl D.M."/>
            <person name="Silverstein K.A.T."/>
            <person name="Koren S."/>
            <person name="Bechman K.B."/>
            <person name="Herman A."/>
            <person name="Abrahante J.E."/>
            <person name="Garbe J."/>
        </authorList>
    </citation>
    <scope>NUCLEOTIDE SEQUENCE</scope>
    <source>
        <strain evidence="1">Duluth1</strain>
        <tissue evidence="1">Whole animal</tissue>
    </source>
</reference>